<sequence>MNDLAYSQVNTIVRMRELELLSKEVFERMLQADSLEELREVLASTHYAPFAREADFIENIDRYLMQDIGELFEDLYALAPDKWVLSIYTQRLTFHNIKLAMKSKVTGVDYEAFATPDGSYPYSEITRAVNTGTSSVLEPEFMSAIQEVNDYMEKEQQPRGIDLLLDRHFFSMQLEVAKKSGSKELMREVIAFVDLMNLSIVERAIRNQEGVNLMRSVLVDGGTFSKEELVMLSQKEIGEFARFVLETPFKEFIQTESEDGLWKKQFSVLMDDYLTGIYQNASTVAFGPLPLLALLNAKEIEQKNIRLVVKGMRSFLPIESIRERMRGI</sequence>
<dbReference type="PANTHER" id="PTHR38682:SF1">
    <property type="entry name" value="V-TYPE ATP SYNTHASE SUBUNIT C"/>
    <property type="match status" value="1"/>
</dbReference>
<dbReference type="InterPro" id="IPR050873">
    <property type="entry name" value="V-ATPase_V0D/AC39_subunit"/>
</dbReference>
<dbReference type="InterPro" id="IPR036079">
    <property type="entry name" value="ATPase_csu/dsu_sf"/>
</dbReference>
<keyword evidence="2" id="KW-0406">Ion transport</keyword>
<dbReference type="InterPro" id="IPR044911">
    <property type="entry name" value="V-type_ATPase_csu/dsu_dom_3"/>
</dbReference>
<dbReference type="Pfam" id="PF01992">
    <property type="entry name" value="vATP-synt_AC39"/>
    <property type="match status" value="1"/>
</dbReference>
<proteinExistence type="predicted"/>
<evidence type="ECO:0000256" key="2">
    <source>
        <dbReference type="ARBA" id="ARBA00023065"/>
    </source>
</evidence>
<organism evidence="3 4">
    <name type="scientific">Pilibacter termitis</name>
    <dbReference type="NCBI Taxonomy" id="263852"/>
    <lineage>
        <taxon>Bacteria</taxon>
        <taxon>Bacillati</taxon>
        <taxon>Bacillota</taxon>
        <taxon>Bacilli</taxon>
        <taxon>Lactobacillales</taxon>
        <taxon>Enterococcaceae</taxon>
        <taxon>Pilibacter</taxon>
    </lineage>
</organism>
<dbReference type="InterPro" id="IPR002843">
    <property type="entry name" value="ATPase_V0-cplx_csu/dsu"/>
</dbReference>
<dbReference type="PANTHER" id="PTHR38682">
    <property type="entry name" value="V-TYPE ATP SYNTHASE SUBUNIT C"/>
    <property type="match status" value="1"/>
</dbReference>
<dbReference type="EMBL" id="FUXI01000001">
    <property type="protein sequence ID" value="SJZ37277.1"/>
    <property type="molecule type" value="Genomic_DNA"/>
</dbReference>
<dbReference type="RefSeq" id="WP_078806049.1">
    <property type="nucleotide sequence ID" value="NZ_FUXI01000001.1"/>
</dbReference>
<dbReference type="Proteomes" id="UP000190328">
    <property type="component" value="Unassembled WGS sequence"/>
</dbReference>
<accession>A0A1T4K4M5</accession>
<protein>
    <submittedName>
        <fullName evidence="3">V/A-type H+-transporting ATPase subunit C</fullName>
    </submittedName>
</protein>
<dbReference type="SUPFAM" id="SSF103486">
    <property type="entry name" value="V-type ATP synthase subunit C"/>
    <property type="match status" value="1"/>
</dbReference>
<evidence type="ECO:0000313" key="4">
    <source>
        <dbReference type="Proteomes" id="UP000190328"/>
    </source>
</evidence>
<dbReference type="GO" id="GO:0046961">
    <property type="term" value="F:proton-transporting ATPase activity, rotational mechanism"/>
    <property type="evidence" value="ECO:0007669"/>
    <property type="project" value="InterPro"/>
</dbReference>
<dbReference type="STRING" id="263852.SAMN02745116_00078"/>
<reference evidence="3 4" key="1">
    <citation type="submission" date="2017-02" db="EMBL/GenBank/DDBJ databases">
        <authorList>
            <person name="Peterson S.W."/>
        </authorList>
    </citation>
    <scope>NUCLEOTIDE SEQUENCE [LARGE SCALE GENOMIC DNA]</scope>
    <source>
        <strain evidence="3 4">ATCC BAA-1030</strain>
    </source>
</reference>
<name>A0A1T4K4M5_9ENTE</name>
<dbReference type="Gene3D" id="1.10.132.50">
    <property type="entry name" value="ATP synthase (C/AC39) subunit, domain 3"/>
    <property type="match status" value="2"/>
</dbReference>
<gene>
    <name evidence="3" type="ORF">SAMN02745116_00078</name>
</gene>
<evidence type="ECO:0000313" key="3">
    <source>
        <dbReference type="EMBL" id="SJZ37277.1"/>
    </source>
</evidence>
<dbReference type="AlphaFoldDB" id="A0A1T4K4M5"/>
<keyword evidence="1" id="KW-0813">Transport</keyword>
<evidence type="ECO:0000256" key="1">
    <source>
        <dbReference type="ARBA" id="ARBA00022448"/>
    </source>
</evidence>
<dbReference type="OrthoDB" id="1653at2"/>
<keyword evidence="4" id="KW-1185">Reference proteome</keyword>